<accession>A0A7S4E017</accession>
<evidence type="ECO:0000256" key="1">
    <source>
        <dbReference type="SAM" id="Phobius"/>
    </source>
</evidence>
<keyword evidence="1" id="KW-0812">Transmembrane</keyword>
<keyword evidence="1" id="KW-0472">Membrane</keyword>
<evidence type="ECO:0000313" key="2">
    <source>
        <dbReference type="EMBL" id="CAE0681586.1"/>
    </source>
</evidence>
<proteinExistence type="predicted"/>
<gene>
    <name evidence="2" type="ORF">LGLO00237_LOCUS33373</name>
</gene>
<reference evidence="2" key="1">
    <citation type="submission" date="2021-01" db="EMBL/GenBank/DDBJ databases">
        <authorList>
            <person name="Corre E."/>
            <person name="Pelletier E."/>
            <person name="Niang G."/>
            <person name="Scheremetjew M."/>
            <person name="Finn R."/>
            <person name="Kale V."/>
            <person name="Holt S."/>
            <person name="Cochrane G."/>
            <person name="Meng A."/>
            <person name="Brown T."/>
            <person name="Cohen L."/>
        </authorList>
    </citation>
    <scope>NUCLEOTIDE SEQUENCE</scope>
    <source>
        <strain evidence="2">CCCM811</strain>
    </source>
</reference>
<sequence length="110" mass="12821">MSCFRTCARFVDRIVSLPRLRKALFTSHDKKFIHKTLAVLVVGHILYRYFKLFTTGRFGFMRETDIEIFADVVFCFLHPILAASSAIIFNPPVKMTKSLREREVNSVFNM</sequence>
<keyword evidence="1" id="KW-1133">Transmembrane helix</keyword>
<protein>
    <submittedName>
        <fullName evidence="2">Uncharacterized protein</fullName>
    </submittedName>
</protein>
<feature type="transmembrane region" description="Helical" evidence="1">
    <location>
        <begin position="32"/>
        <end position="50"/>
    </location>
</feature>
<name>A0A7S4E017_9EUKA</name>
<feature type="transmembrane region" description="Helical" evidence="1">
    <location>
        <begin position="70"/>
        <end position="90"/>
    </location>
</feature>
<dbReference type="AlphaFoldDB" id="A0A7S4E017"/>
<dbReference type="EMBL" id="HBIV01048034">
    <property type="protein sequence ID" value="CAE0681586.1"/>
    <property type="molecule type" value="Transcribed_RNA"/>
</dbReference>
<organism evidence="2">
    <name type="scientific">Lotharella globosa</name>
    <dbReference type="NCBI Taxonomy" id="91324"/>
    <lineage>
        <taxon>Eukaryota</taxon>
        <taxon>Sar</taxon>
        <taxon>Rhizaria</taxon>
        <taxon>Cercozoa</taxon>
        <taxon>Chlorarachniophyceae</taxon>
        <taxon>Lotharella</taxon>
    </lineage>
</organism>